<dbReference type="InterPro" id="IPR004853">
    <property type="entry name" value="Sugar_P_trans_dom"/>
</dbReference>
<feature type="transmembrane region" description="Helical" evidence="5">
    <location>
        <begin position="166"/>
        <end position="189"/>
    </location>
</feature>
<evidence type="ECO:0000256" key="3">
    <source>
        <dbReference type="ARBA" id="ARBA00022989"/>
    </source>
</evidence>
<gene>
    <name evidence="7" type="ORF">MNEG_0226</name>
</gene>
<feature type="transmembrane region" description="Helical" evidence="5">
    <location>
        <begin position="56"/>
        <end position="72"/>
    </location>
</feature>
<name>A0A0D2N636_9CHLO</name>
<evidence type="ECO:0000256" key="4">
    <source>
        <dbReference type="ARBA" id="ARBA00023136"/>
    </source>
</evidence>
<protein>
    <submittedName>
        <fullName evidence="7">Solute carrier family 35 member E3</fullName>
    </submittedName>
</protein>
<accession>A0A0D2N636</accession>
<keyword evidence="2 5" id="KW-0812">Transmembrane</keyword>
<feature type="domain" description="Sugar phosphate transporter" evidence="6">
    <location>
        <begin position="2"/>
        <end position="235"/>
    </location>
</feature>
<organism evidence="7 8">
    <name type="scientific">Monoraphidium neglectum</name>
    <dbReference type="NCBI Taxonomy" id="145388"/>
    <lineage>
        <taxon>Eukaryota</taxon>
        <taxon>Viridiplantae</taxon>
        <taxon>Chlorophyta</taxon>
        <taxon>core chlorophytes</taxon>
        <taxon>Chlorophyceae</taxon>
        <taxon>CS clade</taxon>
        <taxon>Sphaeropleales</taxon>
        <taxon>Selenastraceae</taxon>
        <taxon>Monoraphidium</taxon>
    </lineage>
</organism>
<dbReference type="RefSeq" id="XP_013906746.1">
    <property type="nucleotide sequence ID" value="XM_014051292.1"/>
</dbReference>
<evidence type="ECO:0000256" key="5">
    <source>
        <dbReference type="SAM" id="Phobius"/>
    </source>
</evidence>
<evidence type="ECO:0000313" key="7">
    <source>
        <dbReference type="EMBL" id="KIZ07727.1"/>
    </source>
</evidence>
<comment type="subcellular location">
    <subcellularLocation>
        <location evidence="1">Membrane</location>
        <topology evidence="1">Multi-pass membrane protein</topology>
    </subcellularLocation>
</comment>
<keyword evidence="8" id="KW-1185">Reference proteome</keyword>
<sequence length="237" mass="24499">MKVAPIAAAFVAYIVLGNLSLNVNPVSFYQVMKIAVAPTVMALELAVYGKLPTPRVVLAVMLVCLGVAAATITDTEMASNLKGLAIGASATLVTAMYQIWAGTKQRELKASSMQLLHQYTPQATLLLGMLIPLMEPVGLARAHTTAAAAAGSFGDGTLLGYHYTPAAVAAILLSAVLGLLVSLSTFLVIGATSSLTYNVVGHVKTVLILTGGCLMFGDTMPPKKLAGIGIAMVGIIW</sequence>
<dbReference type="Pfam" id="PF03151">
    <property type="entry name" value="TPT"/>
    <property type="match status" value="1"/>
</dbReference>
<feature type="transmembrane region" description="Helical" evidence="5">
    <location>
        <begin position="195"/>
        <end position="216"/>
    </location>
</feature>
<dbReference type="PANTHER" id="PTHR11132">
    <property type="entry name" value="SOLUTE CARRIER FAMILY 35"/>
    <property type="match status" value="1"/>
</dbReference>
<dbReference type="Proteomes" id="UP000054498">
    <property type="component" value="Unassembled WGS sequence"/>
</dbReference>
<keyword evidence="4 5" id="KW-0472">Membrane</keyword>
<evidence type="ECO:0000313" key="8">
    <source>
        <dbReference type="Proteomes" id="UP000054498"/>
    </source>
</evidence>
<dbReference type="InterPro" id="IPR050186">
    <property type="entry name" value="TPT_transporter"/>
</dbReference>
<proteinExistence type="predicted"/>
<dbReference type="OrthoDB" id="5547497at2759"/>
<dbReference type="GO" id="GO:0016020">
    <property type="term" value="C:membrane"/>
    <property type="evidence" value="ECO:0007669"/>
    <property type="project" value="UniProtKB-SubCell"/>
</dbReference>
<evidence type="ECO:0000259" key="6">
    <source>
        <dbReference type="Pfam" id="PF03151"/>
    </source>
</evidence>
<dbReference type="KEGG" id="mng:MNEG_0226"/>
<dbReference type="AlphaFoldDB" id="A0A0D2N636"/>
<feature type="transmembrane region" description="Helical" evidence="5">
    <location>
        <begin position="84"/>
        <end position="103"/>
    </location>
</feature>
<dbReference type="EMBL" id="KK100236">
    <property type="protein sequence ID" value="KIZ07727.1"/>
    <property type="molecule type" value="Genomic_DNA"/>
</dbReference>
<evidence type="ECO:0000256" key="1">
    <source>
        <dbReference type="ARBA" id="ARBA00004141"/>
    </source>
</evidence>
<keyword evidence="3 5" id="KW-1133">Transmembrane helix</keyword>
<dbReference type="GeneID" id="25726344"/>
<reference evidence="7 8" key="1">
    <citation type="journal article" date="2013" name="BMC Genomics">
        <title>Reconstruction of the lipid metabolism for the microalga Monoraphidium neglectum from its genome sequence reveals characteristics suitable for biofuel production.</title>
        <authorList>
            <person name="Bogen C."/>
            <person name="Al-Dilaimi A."/>
            <person name="Albersmeier A."/>
            <person name="Wichmann J."/>
            <person name="Grundmann M."/>
            <person name="Rupp O."/>
            <person name="Lauersen K.J."/>
            <person name="Blifernez-Klassen O."/>
            <person name="Kalinowski J."/>
            <person name="Goesmann A."/>
            <person name="Mussgnug J.H."/>
            <person name="Kruse O."/>
        </authorList>
    </citation>
    <scope>NUCLEOTIDE SEQUENCE [LARGE SCALE GENOMIC DNA]</scope>
    <source>
        <strain evidence="7 8">SAG 48.87</strain>
    </source>
</reference>
<evidence type="ECO:0000256" key="2">
    <source>
        <dbReference type="ARBA" id="ARBA00022692"/>
    </source>
</evidence>